<dbReference type="OrthoDB" id="25431at10239"/>
<reference evidence="1 2" key="1">
    <citation type="journal article" date="2013" name="Proc. Natl. Acad. Sci. U.S.A.">
        <title>Twelve previously unknown phage genera are ubiquitous in global oceans.</title>
        <authorList>
            <person name="Holmfeldt K."/>
            <person name="Solonenko N."/>
            <person name="Shah M."/>
            <person name="Corrier K."/>
            <person name="Riemann L."/>
            <person name="Verberkmoes N.C."/>
            <person name="Sullivan M.B."/>
        </authorList>
    </citation>
    <scope>NUCLEOTIDE SEQUENCE [LARGE SCALE GENOMIC DNA]</scope>
    <source>
        <strain evidence="1">Phi46:3</strain>
    </source>
</reference>
<gene>
    <name evidence="1" type="ORF">Phi46:3_gp013</name>
</gene>
<dbReference type="RefSeq" id="YP_008241056.1">
    <property type="nucleotide sequence ID" value="NC_021792.1"/>
</dbReference>
<name>S0A2R0_9CAUD</name>
<dbReference type="GeneID" id="16797351"/>
<dbReference type="EMBL" id="KC821622">
    <property type="protein sequence ID" value="AGO48757.1"/>
    <property type="molecule type" value="Genomic_DNA"/>
</dbReference>
<sequence length="74" mass="8716">MLNAKHNYILTIFVQHQYKNMANIKKSREEKKIAKTFCVTTGPLEIFQETCKKLKTNPSHEVDNFISEFNLKNQ</sequence>
<accession>S0A2R0</accession>
<dbReference type="Proteomes" id="UP000014727">
    <property type="component" value="Segment"/>
</dbReference>
<evidence type="ECO:0000313" key="2">
    <source>
        <dbReference type="Proteomes" id="UP000014727"/>
    </source>
</evidence>
<protein>
    <submittedName>
        <fullName evidence="1">Uncharacterized protein</fullName>
    </submittedName>
</protein>
<keyword evidence="2" id="KW-1185">Reference proteome</keyword>
<reference evidence="2" key="2">
    <citation type="submission" date="2013-03" db="EMBL/GenBank/DDBJ databases">
        <title>The Cellulophaga phages: a novel, diverse, and globally ubiquitous model system.</title>
        <authorList>
            <person name="Holmfeldt K."/>
            <person name="Solonenko N."/>
            <person name="Shah M."/>
            <person name="Corrier K."/>
            <person name="Riemann L."/>
            <person name="VerBerkmoes N.C."/>
            <person name="Sullivan M.B."/>
        </authorList>
    </citation>
    <scope>NUCLEOTIDE SEQUENCE [LARGE SCALE GENOMIC DNA]</scope>
</reference>
<proteinExistence type="predicted"/>
<evidence type="ECO:0000313" key="1">
    <source>
        <dbReference type="EMBL" id="AGO48757.1"/>
    </source>
</evidence>
<organism evidence="1 2">
    <name type="scientific">Cellulophaga phage phi46:3</name>
    <dbReference type="NCBI Taxonomy" id="1327985"/>
    <lineage>
        <taxon>Viruses</taxon>
        <taxon>Duplodnaviria</taxon>
        <taxon>Heunggongvirae</taxon>
        <taxon>Uroviricota</taxon>
        <taxon>Caudoviricetes</taxon>
        <taxon>Pachyviridae</taxon>
        <taxon>Bacelvirus</taxon>
        <taxon>Bacelvirus phi46tres</taxon>
    </lineage>
</organism>
<dbReference type="KEGG" id="vg:16797351"/>